<dbReference type="STRING" id="8010.ENSELUP00000028735"/>
<accession>A0A3P8ZJ91</accession>
<dbReference type="PANTHER" id="PTHR28450:SF1">
    <property type="entry name" value="FANCONI ANEMIA GROUP B PROTEIN"/>
    <property type="match status" value="1"/>
</dbReference>
<dbReference type="GO" id="GO:0036297">
    <property type="term" value="P:interstrand cross-link repair"/>
    <property type="evidence" value="ECO:0007669"/>
    <property type="project" value="InterPro"/>
</dbReference>
<name>A0A3P8ZJ91_ESOLU</name>
<dbReference type="PANTHER" id="PTHR28450">
    <property type="entry name" value="FANCONI ANEMIA GROUP B PROTEIN"/>
    <property type="match status" value="1"/>
</dbReference>
<reference evidence="2" key="3">
    <citation type="submission" date="2025-08" db="UniProtKB">
        <authorList>
            <consortium name="Ensembl"/>
        </authorList>
    </citation>
    <scope>IDENTIFICATION</scope>
</reference>
<dbReference type="GeneTree" id="ENSGT00390000009885"/>
<feature type="region of interest" description="Disordered" evidence="1">
    <location>
        <begin position="516"/>
        <end position="549"/>
    </location>
</feature>
<keyword evidence="3" id="KW-1185">Reference proteome</keyword>
<evidence type="ECO:0000256" key="1">
    <source>
        <dbReference type="SAM" id="MobiDB-lite"/>
    </source>
</evidence>
<reference evidence="2" key="2">
    <citation type="submission" date="2020-02" db="EMBL/GenBank/DDBJ databases">
        <title>Esox lucius (northern pike) genome, fEsoLuc1, primary haplotype.</title>
        <authorList>
            <person name="Myers G."/>
            <person name="Karagic N."/>
            <person name="Meyer A."/>
            <person name="Pippel M."/>
            <person name="Reichard M."/>
            <person name="Winkler S."/>
            <person name="Tracey A."/>
            <person name="Sims Y."/>
            <person name="Howe K."/>
            <person name="Rhie A."/>
            <person name="Formenti G."/>
            <person name="Durbin R."/>
            <person name="Fedrigo O."/>
            <person name="Jarvis E.D."/>
        </authorList>
    </citation>
    <scope>NUCLEOTIDE SEQUENCE [LARGE SCALE GENOMIC DNA]</scope>
</reference>
<reference evidence="3" key="1">
    <citation type="journal article" date="2014" name="PLoS ONE">
        <title>The genome and linkage map of the northern pike (Esox lucius): conserved synteny revealed between the salmonid sister group and the Neoteleostei.</title>
        <authorList>
            <person name="Rondeau E.B."/>
            <person name="Minkley D.R."/>
            <person name="Leong J.S."/>
            <person name="Messmer A.M."/>
            <person name="Jantzen J.R."/>
            <person name="von Schalburg K.R."/>
            <person name="Lemon C."/>
            <person name="Bird N.H."/>
            <person name="Koop B.F."/>
        </authorList>
    </citation>
    <scope>NUCLEOTIDE SEQUENCE</scope>
</reference>
<protein>
    <recommendedName>
        <fullName evidence="4">FA complementation group B</fullName>
    </recommendedName>
</protein>
<dbReference type="GO" id="GO:0043240">
    <property type="term" value="C:Fanconi anaemia nuclear complex"/>
    <property type="evidence" value="ECO:0007669"/>
    <property type="project" value="InterPro"/>
</dbReference>
<dbReference type="OrthoDB" id="1917888at2759"/>
<gene>
    <name evidence="2" type="primary">FANCB</name>
</gene>
<dbReference type="Ensembl" id="ENSELUT00000012628.3">
    <property type="protein sequence ID" value="ENSELUP00000028735.2"/>
    <property type="gene ID" value="ENSELUG00000005442.3"/>
</dbReference>
<evidence type="ECO:0008006" key="4">
    <source>
        <dbReference type="Google" id="ProtNLM"/>
    </source>
</evidence>
<organism evidence="2 3">
    <name type="scientific">Esox lucius</name>
    <name type="common">Northern pike</name>
    <dbReference type="NCBI Taxonomy" id="8010"/>
    <lineage>
        <taxon>Eukaryota</taxon>
        <taxon>Metazoa</taxon>
        <taxon>Chordata</taxon>
        <taxon>Craniata</taxon>
        <taxon>Vertebrata</taxon>
        <taxon>Euteleostomi</taxon>
        <taxon>Actinopterygii</taxon>
        <taxon>Neopterygii</taxon>
        <taxon>Teleostei</taxon>
        <taxon>Protacanthopterygii</taxon>
        <taxon>Esociformes</taxon>
        <taxon>Esocidae</taxon>
        <taxon>Esox</taxon>
    </lineage>
</organism>
<evidence type="ECO:0000313" key="2">
    <source>
        <dbReference type="Ensembl" id="ENSELUP00000028735.2"/>
    </source>
</evidence>
<dbReference type="InterPro" id="IPR033333">
    <property type="entry name" value="FANCB"/>
</dbReference>
<dbReference type="GO" id="GO:1905168">
    <property type="term" value="P:positive regulation of double-strand break repair via homologous recombination"/>
    <property type="evidence" value="ECO:0007669"/>
    <property type="project" value="TreeGrafter"/>
</dbReference>
<dbReference type="GeneID" id="105016450"/>
<dbReference type="GO" id="GO:1990414">
    <property type="term" value="P:replication-born double-strand break repair via sister chromatid exchange"/>
    <property type="evidence" value="ECO:0007669"/>
    <property type="project" value="TreeGrafter"/>
</dbReference>
<dbReference type="GO" id="GO:2000042">
    <property type="term" value="P:negative regulation of double-strand break repair via homologous recombination"/>
    <property type="evidence" value="ECO:0007669"/>
    <property type="project" value="TreeGrafter"/>
</dbReference>
<sequence>MSMKKDSPSQQRKLLSFCGNILTFHCKRSAPGDGESRRGLELAFSRLTFQRDACSFSKANSGIAVINKNSSSNVDIVACTLALHVKNRITSPSILLVENKKRDVFNYSLLTLSSSNTTETHMEFKLPYRIKDDVTILQGPTALWSHDGFVFYTFLQSGEIRQVPIKLSPFFIGEFHLNKRKILVLGSQTQCLNDQLATSGGSETLGYFVEDGQVFNGALILPHAYSSITQCMCVVSAGEVNSVFKSTLVAATSKKQLVYFENGVPREVCRLPFEEPEHIQIVNTGRNGCLFVISFNGGHVCTVWKDTFQVALCWSNVSSLHVDDFVGCGTDQMLLVFRSQSAPVGSVDNFLITDLCGTSYSHGQESSEGPNASDTAPENYLLTVQALQSRLQSGLTVLQDLQRDVSVKERVLRQSLQSLADMVSGREHILTQTEQESLVSLWDEDEEEAVDTNNQIVTGIRPPPVEKLWHRFIEERLVVGVILTAECVDSVESVTLSILTEGGQSRVPVVIETQSRGSWFTPPRPSSHPSHPEPAAKRGRQDGAGGDSDTVTQKLAVTAVTDLTPLLTSGSVRFPVMLHYTQRQESSGSTTAPGPAVVQCGQVRVDIQAKPRPQLLDDSRLTTGEAVEDLLSLLAVLETWTFLIYSPGHTLCDVAGWIQRSVPCERLEINPRYLLTNPAGPSAAMLFNWEQTTPFQGKLSVHCSQFQLLRFLDSLCVFLPASCSVLPLRNSGGKGTSPRLALSLEKEVLSLKQGVSSLLCGEEVGGEGRKSNGGRVTDPPDPSSADGLRGCREEWERSTLRSRSSLRPLVDVERYRRLTRSLAQARLQGDLAALLKTHLPGATL</sequence>
<dbReference type="RefSeq" id="XP_010878619.2">
    <property type="nucleotide sequence ID" value="XM_010880317.3"/>
</dbReference>
<dbReference type="Proteomes" id="UP000265140">
    <property type="component" value="Chromosome 16"/>
</dbReference>
<reference evidence="2" key="4">
    <citation type="submission" date="2025-09" db="UniProtKB">
        <authorList>
            <consortium name="Ensembl"/>
        </authorList>
    </citation>
    <scope>IDENTIFICATION</scope>
</reference>
<dbReference type="AlphaFoldDB" id="A0A3P8ZJ91"/>
<dbReference type="Bgee" id="ENSELUG00000005442">
    <property type="expression patterns" value="Expressed in ovary and 11 other cell types or tissues"/>
</dbReference>
<feature type="compositionally biased region" description="Basic and acidic residues" evidence="1">
    <location>
        <begin position="530"/>
        <end position="541"/>
    </location>
</feature>
<feature type="region of interest" description="Disordered" evidence="1">
    <location>
        <begin position="765"/>
        <end position="789"/>
    </location>
</feature>
<proteinExistence type="predicted"/>
<dbReference type="OMA" id="LAFHRVC"/>
<evidence type="ECO:0000313" key="3">
    <source>
        <dbReference type="Proteomes" id="UP000265140"/>
    </source>
</evidence>
<dbReference type="InParanoid" id="A0A3P8ZJ91"/>